<evidence type="ECO:0000256" key="3">
    <source>
        <dbReference type="ARBA" id="ARBA00022692"/>
    </source>
</evidence>
<evidence type="ECO:0000256" key="2">
    <source>
        <dbReference type="ARBA" id="ARBA00022475"/>
    </source>
</evidence>
<feature type="transmembrane region" description="Helical" evidence="6">
    <location>
        <begin position="24"/>
        <end position="44"/>
    </location>
</feature>
<evidence type="ECO:0000256" key="6">
    <source>
        <dbReference type="SAM" id="Phobius"/>
    </source>
</evidence>
<evidence type="ECO:0000313" key="8">
    <source>
        <dbReference type="EMBL" id="AKJ28490.1"/>
    </source>
</evidence>
<keyword evidence="4 6" id="KW-1133">Transmembrane helix</keyword>
<accession>A0A0G3BPI8</accession>
<gene>
    <name evidence="8" type="ORF">AAW51_1799</name>
</gene>
<dbReference type="Proteomes" id="UP000035352">
    <property type="component" value="Chromosome"/>
</dbReference>
<keyword evidence="3 6" id="KW-0812">Transmembrane</keyword>
<dbReference type="KEGG" id="pbh:AAW51_1799"/>
<evidence type="ECO:0000256" key="4">
    <source>
        <dbReference type="ARBA" id="ARBA00022989"/>
    </source>
</evidence>
<dbReference type="Pfam" id="PF06271">
    <property type="entry name" value="RDD"/>
    <property type="match status" value="1"/>
</dbReference>
<feature type="transmembrane region" description="Helical" evidence="6">
    <location>
        <begin position="133"/>
        <end position="152"/>
    </location>
</feature>
<organism evidence="8 9">
    <name type="scientific">Caldimonas brevitalea</name>
    <dbReference type="NCBI Taxonomy" id="413882"/>
    <lineage>
        <taxon>Bacteria</taxon>
        <taxon>Pseudomonadati</taxon>
        <taxon>Pseudomonadota</taxon>
        <taxon>Betaproteobacteria</taxon>
        <taxon>Burkholderiales</taxon>
        <taxon>Sphaerotilaceae</taxon>
        <taxon>Caldimonas</taxon>
    </lineage>
</organism>
<evidence type="ECO:0000256" key="1">
    <source>
        <dbReference type="ARBA" id="ARBA00004651"/>
    </source>
</evidence>
<keyword evidence="5 6" id="KW-0472">Membrane</keyword>
<evidence type="ECO:0000256" key="5">
    <source>
        <dbReference type="ARBA" id="ARBA00023136"/>
    </source>
</evidence>
<name>A0A0G3BPI8_9BURK</name>
<dbReference type="AlphaFoldDB" id="A0A0G3BPI8"/>
<dbReference type="InterPro" id="IPR010432">
    <property type="entry name" value="RDD"/>
</dbReference>
<feature type="domain" description="RDD" evidence="7">
    <location>
        <begin position="18"/>
        <end position="164"/>
    </location>
</feature>
<dbReference type="PANTHER" id="PTHR36115:SF10">
    <property type="entry name" value="RDD DOMAIN-CONTAINING PROTEIN"/>
    <property type="match status" value="1"/>
</dbReference>
<dbReference type="PATRIC" id="fig|413882.6.peg.1893"/>
<evidence type="ECO:0000313" key="9">
    <source>
        <dbReference type="Proteomes" id="UP000035352"/>
    </source>
</evidence>
<dbReference type="PANTHER" id="PTHR36115">
    <property type="entry name" value="PROLINE-RICH ANTIGEN HOMOLOG-RELATED"/>
    <property type="match status" value="1"/>
</dbReference>
<dbReference type="RefSeq" id="WP_047194346.1">
    <property type="nucleotide sequence ID" value="NZ_CP011371.1"/>
</dbReference>
<feature type="transmembrane region" description="Helical" evidence="6">
    <location>
        <begin position="64"/>
        <end position="85"/>
    </location>
</feature>
<protein>
    <submittedName>
        <fullName evidence="8">Transmembrane protein</fullName>
    </submittedName>
</protein>
<dbReference type="GO" id="GO:0005886">
    <property type="term" value="C:plasma membrane"/>
    <property type="evidence" value="ECO:0007669"/>
    <property type="project" value="UniProtKB-SubCell"/>
</dbReference>
<sequence length="185" mass="21028">MSQSGPAPTPSSPLHMAPPLRRRLACFIYEGVLLFGVVMLAGLLFSSLTQQRHALQGRHELQAFMFGVLALYFVWFWSHGGQTLAMKTWRIRLVNLRGEPVGYGRASLRFVCSWVWFLPSLGASWLFSWQGKGVLFGAMLAWVLLYAGLALLHPRRQYWHDVLCQTQLLHSEPVPVRPRPATARR</sequence>
<dbReference type="STRING" id="413882.AAW51_1799"/>
<dbReference type="EMBL" id="CP011371">
    <property type="protein sequence ID" value="AKJ28490.1"/>
    <property type="molecule type" value="Genomic_DNA"/>
</dbReference>
<keyword evidence="9" id="KW-1185">Reference proteome</keyword>
<feature type="transmembrane region" description="Helical" evidence="6">
    <location>
        <begin position="106"/>
        <end position="127"/>
    </location>
</feature>
<proteinExistence type="predicted"/>
<evidence type="ECO:0000259" key="7">
    <source>
        <dbReference type="Pfam" id="PF06271"/>
    </source>
</evidence>
<reference evidence="8 9" key="1">
    <citation type="submission" date="2015-05" db="EMBL/GenBank/DDBJ databases">
        <authorList>
            <person name="Tang B."/>
            <person name="Yu Y."/>
        </authorList>
    </citation>
    <scope>NUCLEOTIDE SEQUENCE [LARGE SCALE GENOMIC DNA]</scope>
    <source>
        <strain evidence="8 9">DSM 7029</strain>
    </source>
</reference>
<dbReference type="OrthoDB" id="5298807at2"/>
<dbReference type="InterPro" id="IPR051791">
    <property type="entry name" value="Pra-immunoreactive"/>
</dbReference>
<keyword evidence="2" id="KW-1003">Cell membrane</keyword>
<comment type="subcellular location">
    <subcellularLocation>
        <location evidence="1">Cell membrane</location>
        <topology evidence="1">Multi-pass membrane protein</topology>
    </subcellularLocation>
</comment>